<evidence type="ECO:0000313" key="1">
    <source>
        <dbReference type="EMBL" id="ALS32485.1"/>
    </source>
</evidence>
<dbReference type="PATRIC" id="fig|1315283.4.peg.1079"/>
<dbReference type="OrthoDB" id="8957883at2"/>
<name>A0A0U2VG82_9GAMM</name>
<protein>
    <submittedName>
        <fullName evidence="1">Uncharacterized protein</fullName>
    </submittedName>
</protein>
<dbReference type="Proteomes" id="UP000065261">
    <property type="component" value="Chromosome I"/>
</dbReference>
<dbReference type="EMBL" id="CP011034">
    <property type="protein sequence ID" value="ALS32485.1"/>
    <property type="molecule type" value="Genomic_DNA"/>
</dbReference>
<accession>A0A0U2VG82</accession>
<sequence length="94" mass="10664">MHLNNLAAKYIIGDITVSASRYYLTAMVGENKVDAVQVAYNRDHLSLAARLQSSNDMRFYQGLKPSGEIVKEKCGKYIQAIKFTIFNYKPLMPM</sequence>
<dbReference type="AlphaFoldDB" id="A0A0U2VG82"/>
<evidence type="ECO:0000313" key="2">
    <source>
        <dbReference type="Proteomes" id="UP000065261"/>
    </source>
</evidence>
<organism evidence="1">
    <name type="scientific">Pseudoalteromonas translucida KMM 520</name>
    <dbReference type="NCBI Taxonomy" id="1315283"/>
    <lineage>
        <taxon>Bacteria</taxon>
        <taxon>Pseudomonadati</taxon>
        <taxon>Pseudomonadota</taxon>
        <taxon>Gammaproteobacteria</taxon>
        <taxon>Alteromonadales</taxon>
        <taxon>Pseudoalteromonadaceae</taxon>
        <taxon>Pseudoalteromonas</taxon>
    </lineage>
</organism>
<proteinExistence type="predicted"/>
<dbReference type="RefSeq" id="WP_058372973.1">
    <property type="nucleotide sequence ID" value="NZ_CP011034.1"/>
</dbReference>
<dbReference type="KEGG" id="ptn:PTRA_a1240"/>
<gene>
    <name evidence="1" type="ORF">PTRA_a1240</name>
</gene>
<reference evidence="1 2" key="1">
    <citation type="submission" date="2015-03" db="EMBL/GenBank/DDBJ databases">
        <authorList>
            <person name="Murphy D."/>
        </authorList>
    </citation>
    <scope>NUCLEOTIDE SEQUENCE [LARGE SCALE GENOMIC DNA]</scope>
    <source>
        <strain evidence="1 2">KMM 520</strain>
    </source>
</reference>